<protein>
    <recommendedName>
        <fullName evidence="3">PAS domain-containing protein</fullName>
    </recommendedName>
</protein>
<dbReference type="Proteomes" id="UP000267535">
    <property type="component" value="Unassembled WGS sequence"/>
</dbReference>
<proteinExistence type="predicted"/>
<comment type="caution">
    <text evidence="1">The sequence shown here is derived from an EMBL/GenBank/DDBJ whole genome shotgun (WGS) entry which is preliminary data.</text>
</comment>
<evidence type="ECO:0000313" key="1">
    <source>
        <dbReference type="EMBL" id="RRC99919.1"/>
    </source>
</evidence>
<organism evidence="1 2">
    <name type="scientific">Amphritea balenae</name>
    <dbReference type="NCBI Taxonomy" id="452629"/>
    <lineage>
        <taxon>Bacteria</taxon>
        <taxon>Pseudomonadati</taxon>
        <taxon>Pseudomonadota</taxon>
        <taxon>Gammaproteobacteria</taxon>
        <taxon>Oceanospirillales</taxon>
        <taxon>Oceanospirillaceae</taxon>
        <taxon>Amphritea</taxon>
    </lineage>
</organism>
<dbReference type="RefSeq" id="WP_124925389.1">
    <property type="nucleotide sequence ID" value="NZ_BMOH01000005.1"/>
</dbReference>
<reference evidence="1 2" key="1">
    <citation type="submission" date="2018-11" db="EMBL/GenBank/DDBJ databases">
        <title>The draft genome sequence of Amphritea balenae JAMM 1525T.</title>
        <authorList>
            <person name="Fang Z."/>
            <person name="Zhang Y."/>
            <person name="Han X."/>
        </authorList>
    </citation>
    <scope>NUCLEOTIDE SEQUENCE [LARGE SCALE GENOMIC DNA]</scope>
    <source>
        <strain evidence="1 2">JAMM 1525</strain>
    </source>
</reference>
<keyword evidence="2" id="KW-1185">Reference proteome</keyword>
<dbReference type="EMBL" id="RQXV01000003">
    <property type="protein sequence ID" value="RRC99919.1"/>
    <property type="molecule type" value="Genomic_DNA"/>
</dbReference>
<dbReference type="AlphaFoldDB" id="A0A3P1SSA1"/>
<evidence type="ECO:0008006" key="3">
    <source>
        <dbReference type="Google" id="ProtNLM"/>
    </source>
</evidence>
<sequence>MTIKELPDIEKLKIGIVEELHNASSFKSFRSFEVARLMDYWVTGQKQARVKTYDDFIQQFNDEQLLNLMIYRREGEDGLFIMYMGSECQRCLNFEGHNKPFEEGMPPQNQEAVKRLVLHAMDTGVPTYTIKTLKWNNDASILYEALFLPVLAEPGDQRADYLFCPMSFEHLSD</sequence>
<name>A0A3P1SSA1_9GAMM</name>
<accession>A0A3P1SSA1</accession>
<gene>
    <name evidence="1" type="ORF">EHS89_06765</name>
</gene>
<evidence type="ECO:0000313" key="2">
    <source>
        <dbReference type="Proteomes" id="UP000267535"/>
    </source>
</evidence>